<keyword evidence="6" id="KW-1185">Reference proteome</keyword>
<comment type="catalytic activity">
    <reaction evidence="1">
        <text>3-hydroxy-2-methylpropanoyl-CoA + H2O = 3-hydroxy-2-methylpropanoate + CoA + H(+)</text>
        <dbReference type="Rhea" id="RHEA:20888"/>
        <dbReference type="ChEBI" id="CHEBI:11805"/>
        <dbReference type="ChEBI" id="CHEBI:15377"/>
        <dbReference type="ChEBI" id="CHEBI:15378"/>
        <dbReference type="ChEBI" id="CHEBI:57287"/>
        <dbReference type="ChEBI" id="CHEBI:57340"/>
        <dbReference type="EC" id="3.1.2.4"/>
    </reaction>
</comment>
<dbReference type="InterPro" id="IPR045004">
    <property type="entry name" value="ECH_dom"/>
</dbReference>
<dbReference type="PANTHER" id="PTHR43176:SF3">
    <property type="entry name" value="3-HYDROXYISOBUTYRYL-COA HYDROLASE, MITOCHONDRIAL"/>
    <property type="match status" value="1"/>
</dbReference>
<accession>A0A0M2RCU5</accession>
<keyword evidence="3 5" id="KW-0378">Hydrolase</keyword>
<dbReference type="NCBIfam" id="NF004127">
    <property type="entry name" value="PRK05617.1"/>
    <property type="match status" value="1"/>
</dbReference>
<dbReference type="Proteomes" id="UP000034491">
    <property type="component" value="Unassembled WGS sequence"/>
</dbReference>
<feature type="domain" description="Enoyl-CoA hydratase/isomerase" evidence="4">
    <location>
        <begin position="14"/>
        <end position="341"/>
    </location>
</feature>
<sequence length="357" mass="38178">MTDELIVRQEGSAGRITLNRPKALNALSLDMVHGMLAALERWQTDETVRVVIVDGAGERGLCAGGDIRALYKSGQEQDGVAQTFWADEYKLNALIANYPKPYVAVMDGIVMGGGVGISAHGSNRLVTERSMIAMPETAIGLFPDVGGTWLLANAPGEVGTFLGLTGHRIGAQDAIYAGLADIEIQSDKLPNLIEVLSQADYGTDARADVDSLLRSFTVSSGQSQLAEIRGKIDQIFSFDTVEEIVAAAEKANSDLGQKIVNDLAGRAPHSMKVTLAAIRKASTLGGIEEDLDMEYRLACRMFEQKDFFEGVRAVVIDKTGNPQWSPATLEAVPETMVSDCFASLGANELGLSSGIIR</sequence>
<evidence type="ECO:0000256" key="2">
    <source>
        <dbReference type="ARBA" id="ARBA00011915"/>
    </source>
</evidence>
<dbReference type="OrthoDB" id="9790967at2"/>
<dbReference type="PATRIC" id="fig|1549748.8.peg.3291"/>
<proteinExistence type="predicted"/>
<dbReference type="GO" id="GO:0006574">
    <property type="term" value="P:L-valine catabolic process"/>
    <property type="evidence" value="ECO:0007669"/>
    <property type="project" value="TreeGrafter"/>
</dbReference>
<dbReference type="EMBL" id="LANI01000004">
    <property type="protein sequence ID" value="KKJ77393.1"/>
    <property type="molecule type" value="Genomic_DNA"/>
</dbReference>
<evidence type="ECO:0000256" key="1">
    <source>
        <dbReference type="ARBA" id="ARBA00001709"/>
    </source>
</evidence>
<dbReference type="EC" id="3.1.2.4" evidence="2"/>
<gene>
    <name evidence="5" type="ORF">WH95_06690</name>
</gene>
<reference evidence="5 6" key="1">
    <citation type="submission" date="2015-03" db="EMBL/GenBank/DDBJ databases">
        <title>Genome sequence of Kiloniella sp. P1-1, isolated from the gut microflora of Pacific white shrimp, Penaeus vannamei.</title>
        <authorList>
            <person name="Shao Z."/>
            <person name="Wang L."/>
            <person name="Li X."/>
        </authorList>
    </citation>
    <scope>NUCLEOTIDE SEQUENCE [LARGE SCALE GENOMIC DNA]</scope>
    <source>
        <strain evidence="5 6">P1-1</strain>
    </source>
</reference>
<dbReference type="GO" id="GO:0005829">
    <property type="term" value="C:cytosol"/>
    <property type="evidence" value="ECO:0007669"/>
    <property type="project" value="TreeGrafter"/>
</dbReference>
<name>A0A0M2RCU5_9PROT</name>
<organism evidence="5 6">
    <name type="scientific">Kiloniella litopenaei</name>
    <dbReference type="NCBI Taxonomy" id="1549748"/>
    <lineage>
        <taxon>Bacteria</taxon>
        <taxon>Pseudomonadati</taxon>
        <taxon>Pseudomonadota</taxon>
        <taxon>Alphaproteobacteria</taxon>
        <taxon>Rhodospirillales</taxon>
        <taxon>Kiloniellaceae</taxon>
        <taxon>Kiloniella</taxon>
    </lineage>
</organism>
<dbReference type="Pfam" id="PF16113">
    <property type="entry name" value="ECH_2"/>
    <property type="match status" value="1"/>
</dbReference>
<dbReference type="Gene3D" id="3.90.226.10">
    <property type="entry name" value="2-enoyl-CoA Hydratase, Chain A, domain 1"/>
    <property type="match status" value="1"/>
</dbReference>
<evidence type="ECO:0000259" key="4">
    <source>
        <dbReference type="Pfam" id="PF16113"/>
    </source>
</evidence>
<protein>
    <recommendedName>
        <fullName evidence="2">3-hydroxyisobutyryl-CoA hydrolase</fullName>
        <ecNumber evidence="2">3.1.2.4</ecNumber>
    </recommendedName>
</protein>
<dbReference type="CDD" id="cd06558">
    <property type="entry name" value="crotonase-like"/>
    <property type="match status" value="1"/>
</dbReference>
<evidence type="ECO:0000313" key="6">
    <source>
        <dbReference type="Proteomes" id="UP000034491"/>
    </source>
</evidence>
<comment type="caution">
    <text evidence="5">The sequence shown here is derived from an EMBL/GenBank/DDBJ whole genome shotgun (WGS) entry which is preliminary data.</text>
</comment>
<dbReference type="RefSeq" id="WP_046504790.1">
    <property type="nucleotide sequence ID" value="NZ_LANI01000004.1"/>
</dbReference>
<dbReference type="AlphaFoldDB" id="A0A0M2RCU5"/>
<dbReference type="InterPro" id="IPR029045">
    <property type="entry name" value="ClpP/crotonase-like_dom_sf"/>
</dbReference>
<dbReference type="SUPFAM" id="SSF52096">
    <property type="entry name" value="ClpP/crotonase"/>
    <property type="match status" value="1"/>
</dbReference>
<dbReference type="PANTHER" id="PTHR43176">
    <property type="entry name" value="3-HYDROXYISOBUTYRYL-COA HYDROLASE-RELATED"/>
    <property type="match status" value="1"/>
</dbReference>
<evidence type="ECO:0000313" key="5">
    <source>
        <dbReference type="EMBL" id="KKJ77393.1"/>
    </source>
</evidence>
<dbReference type="InterPro" id="IPR032259">
    <property type="entry name" value="HIBYL-CoA-H"/>
</dbReference>
<dbReference type="GO" id="GO:0003860">
    <property type="term" value="F:3-hydroxyisobutyryl-CoA hydrolase activity"/>
    <property type="evidence" value="ECO:0007669"/>
    <property type="project" value="UniProtKB-EC"/>
</dbReference>
<evidence type="ECO:0000256" key="3">
    <source>
        <dbReference type="ARBA" id="ARBA00022801"/>
    </source>
</evidence>
<dbReference type="STRING" id="1549748.WH95_06690"/>